<evidence type="ECO:0000256" key="1">
    <source>
        <dbReference type="ARBA" id="ARBA00009477"/>
    </source>
</evidence>
<feature type="signal peptide" evidence="2">
    <location>
        <begin position="1"/>
        <end position="29"/>
    </location>
</feature>
<protein>
    <recommendedName>
        <fullName evidence="7">RND efflux pump membrane fusion protein barrel-sandwich domain-containing protein</fullName>
    </recommendedName>
</protein>
<dbReference type="OrthoDB" id="5730196at2"/>
<gene>
    <name evidence="5" type="ORF">P873_03920</name>
</gene>
<feature type="domain" description="Multidrug resistance protein MdtA-like C-terminal permuted SH3" evidence="4">
    <location>
        <begin position="299"/>
        <end position="359"/>
    </location>
</feature>
<organism evidence="5 6">
    <name type="scientific">Arenimonas composti TR7-09 = DSM 18010</name>
    <dbReference type="NCBI Taxonomy" id="1121013"/>
    <lineage>
        <taxon>Bacteria</taxon>
        <taxon>Pseudomonadati</taxon>
        <taxon>Pseudomonadota</taxon>
        <taxon>Gammaproteobacteria</taxon>
        <taxon>Lysobacterales</taxon>
        <taxon>Lysobacteraceae</taxon>
        <taxon>Arenimonas</taxon>
    </lineage>
</organism>
<evidence type="ECO:0000259" key="4">
    <source>
        <dbReference type="Pfam" id="PF25967"/>
    </source>
</evidence>
<dbReference type="Gene3D" id="1.10.287.470">
    <property type="entry name" value="Helix hairpin bin"/>
    <property type="match status" value="1"/>
</dbReference>
<dbReference type="InterPro" id="IPR058624">
    <property type="entry name" value="MdtA-like_HH"/>
</dbReference>
<dbReference type="RefSeq" id="WP_026816693.1">
    <property type="nucleotide sequence ID" value="NZ_AUFF01000003.1"/>
</dbReference>
<dbReference type="InterPro" id="IPR006311">
    <property type="entry name" value="TAT_signal"/>
</dbReference>
<accession>A0A091BJT2</accession>
<feature type="domain" description="Multidrug resistance protein MdtA-like alpha-helical hairpin" evidence="3">
    <location>
        <begin position="114"/>
        <end position="181"/>
    </location>
</feature>
<evidence type="ECO:0000256" key="2">
    <source>
        <dbReference type="SAM" id="SignalP"/>
    </source>
</evidence>
<dbReference type="Gene3D" id="2.40.420.20">
    <property type="match status" value="1"/>
</dbReference>
<keyword evidence="2" id="KW-0732">Signal</keyword>
<evidence type="ECO:0008006" key="7">
    <source>
        <dbReference type="Google" id="ProtNLM"/>
    </source>
</evidence>
<dbReference type="STRING" id="1121013.GCA_000426365_01371"/>
<dbReference type="PANTHER" id="PTHR30469">
    <property type="entry name" value="MULTIDRUG RESISTANCE PROTEIN MDTA"/>
    <property type="match status" value="1"/>
</dbReference>
<name>A0A091BJT2_9GAMM</name>
<evidence type="ECO:0000313" key="6">
    <source>
        <dbReference type="Proteomes" id="UP000029391"/>
    </source>
</evidence>
<dbReference type="Proteomes" id="UP000029391">
    <property type="component" value="Unassembled WGS sequence"/>
</dbReference>
<dbReference type="GO" id="GO:1990281">
    <property type="term" value="C:efflux pump complex"/>
    <property type="evidence" value="ECO:0007669"/>
    <property type="project" value="TreeGrafter"/>
</dbReference>
<proteinExistence type="inferred from homology"/>
<dbReference type="PANTHER" id="PTHR30469:SF15">
    <property type="entry name" value="HLYD FAMILY OF SECRETION PROTEINS"/>
    <property type="match status" value="1"/>
</dbReference>
<dbReference type="SUPFAM" id="SSF111369">
    <property type="entry name" value="HlyD-like secretion proteins"/>
    <property type="match status" value="1"/>
</dbReference>
<dbReference type="InterPro" id="IPR006143">
    <property type="entry name" value="RND_pump_MFP"/>
</dbReference>
<dbReference type="EMBL" id="AWXU01000009">
    <property type="protein sequence ID" value="KFN51054.1"/>
    <property type="molecule type" value="Genomic_DNA"/>
</dbReference>
<dbReference type="AlphaFoldDB" id="A0A091BJT2"/>
<dbReference type="InterPro" id="IPR058627">
    <property type="entry name" value="MdtA-like_C"/>
</dbReference>
<dbReference type="Gene3D" id="2.40.30.170">
    <property type="match status" value="1"/>
</dbReference>
<comment type="caution">
    <text evidence="5">The sequence shown here is derived from an EMBL/GenBank/DDBJ whole genome shotgun (WGS) entry which is preliminary data.</text>
</comment>
<dbReference type="Pfam" id="PF25967">
    <property type="entry name" value="RND-MFP_C"/>
    <property type="match status" value="1"/>
</dbReference>
<sequence length="368" mass="38485">MKTSRPLLIGTAAAAAFAVWFATAGGSVAARADAAAAPTAAPEAPPARVEVAPAVAAEFAPRHWAPGSVASRADARIAAETGGRVVFVAEVGSVLQAGDVIARLDETPLRLREREAEADLARLRAQLDYARRQQERYAALVRSGGISGAQLDQVAAERRMREQDVAAALVALEQAQLALRQAAVRTPFAGIVVERSVERGEFLAVGAPVARLVDTAALELRARAPVALAAGLREGVAVTVRDGERQLELPLATVVPVGDEASRQLELRVALPPSAVGEHGWVVGAALQLGVPSEAPRPVVAVPRDALLMRRDGDFVVRVTADGRGERLPVRTGLAENGLVEVDGGVQPGDMLVVRGGERLIEGQRVIP</sequence>
<feature type="chain" id="PRO_5001871645" description="RND efflux pump membrane fusion protein barrel-sandwich domain-containing protein" evidence="2">
    <location>
        <begin position="30"/>
        <end position="368"/>
    </location>
</feature>
<dbReference type="Gene3D" id="2.40.50.100">
    <property type="match status" value="1"/>
</dbReference>
<dbReference type="GO" id="GO:0015562">
    <property type="term" value="F:efflux transmembrane transporter activity"/>
    <property type="evidence" value="ECO:0007669"/>
    <property type="project" value="TreeGrafter"/>
</dbReference>
<dbReference type="NCBIfam" id="TIGR01730">
    <property type="entry name" value="RND_mfp"/>
    <property type="match status" value="1"/>
</dbReference>
<dbReference type="Pfam" id="PF25876">
    <property type="entry name" value="HH_MFP_RND"/>
    <property type="match status" value="1"/>
</dbReference>
<dbReference type="eggNOG" id="COG0845">
    <property type="taxonomic scope" value="Bacteria"/>
</dbReference>
<evidence type="ECO:0000259" key="3">
    <source>
        <dbReference type="Pfam" id="PF25876"/>
    </source>
</evidence>
<keyword evidence="6" id="KW-1185">Reference proteome</keyword>
<reference evidence="5 6" key="1">
    <citation type="submission" date="2013-09" db="EMBL/GenBank/DDBJ databases">
        <title>Genome sequencing of Arenimonas composti.</title>
        <authorList>
            <person name="Chen F."/>
            <person name="Wang G."/>
        </authorList>
    </citation>
    <scope>NUCLEOTIDE SEQUENCE [LARGE SCALE GENOMIC DNA]</scope>
    <source>
        <strain evidence="5 6">TR7-09</strain>
    </source>
</reference>
<comment type="similarity">
    <text evidence="1">Belongs to the membrane fusion protein (MFP) (TC 8.A.1) family.</text>
</comment>
<evidence type="ECO:0000313" key="5">
    <source>
        <dbReference type="EMBL" id="KFN51054.1"/>
    </source>
</evidence>
<dbReference type="PROSITE" id="PS51318">
    <property type="entry name" value="TAT"/>
    <property type="match status" value="1"/>
</dbReference>